<feature type="domain" description="Carbohydrate kinase FGGY N-terminal" evidence="5">
    <location>
        <begin position="7"/>
        <end position="251"/>
    </location>
</feature>
<keyword evidence="3 4" id="KW-0418">Kinase</keyword>
<protein>
    <submittedName>
        <fullName evidence="7">Pentose kinase</fullName>
    </submittedName>
</protein>
<dbReference type="InterPro" id="IPR050406">
    <property type="entry name" value="FGGY_Carb_Kinase"/>
</dbReference>
<evidence type="ECO:0000313" key="7">
    <source>
        <dbReference type="EMBL" id="MCB7388905.1"/>
    </source>
</evidence>
<dbReference type="SUPFAM" id="SSF53067">
    <property type="entry name" value="Actin-like ATPase domain"/>
    <property type="match status" value="2"/>
</dbReference>
<dbReference type="PANTHER" id="PTHR43095">
    <property type="entry name" value="SUGAR KINASE"/>
    <property type="match status" value="1"/>
</dbReference>
<dbReference type="PIRSF" id="PIRSF000538">
    <property type="entry name" value="GlpK"/>
    <property type="match status" value="1"/>
</dbReference>
<evidence type="ECO:0000256" key="1">
    <source>
        <dbReference type="ARBA" id="ARBA00009156"/>
    </source>
</evidence>
<dbReference type="PANTHER" id="PTHR43095:SF5">
    <property type="entry name" value="XYLULOSE KINASE"/>
    <property type="match status" value="1"/>
</dbReference>
<proteinExistence type="inferred from homology"/>
<dbReference type="InterPro" id="IPR043129">
    <property type="entry name" value="ATPase_NBD"/>
</dbReference>
<dbReference type="PROSITE" id="PS00445">
    <property type="entry name" value="FGGY_KINASES_2"/>
    <property type="match status" value="1"/>
</dbReference>
<dbReference type="Gene3D" id="3.30.420.40">
    <property type="match status" value="2"/>
</dbReference>
<dbReference type="Pfam" id="PF02782">
    <property type="entry name" value="FGGY_C"/>
    <property type="match status" value="1"/>
</dbReference>
<evidence type="ECO:0000256" key="2">
    <source>
        <dbReference type="ARBA" id="ARBA00022679"/>
    </source>
</evidence>
<name>A0ABS8DKD8_9FIRM</name>
<comment type="caution">
    <text evidence="7">The sequence shown here is derived from an EMBL/GenBank/DDBJ whole genome shotgun (WGS) entry which is preliminary data.</text>
</comment>
<dbReference type="InterPro" id="IPR000577">
    <property type="entry name" value="Carb_kinase_FGGY"/>
</dbReference>
<dbReference type="RefSeq" id="WP_066733410.1">
    <property type="nucleotide sequence ID" value="NZ_JAJCIQ010000016.1"/>
</dbReference>
<dbReference type="InterPro" id="IPR018484">
    <property type="entry name" value="FGGY_N"/>
</dbReference>
<sequence length="511" mass="56131">MNKNKLIAYDLGTGGIKASLFDVDGNSLAEVFQQYDTFFPDKRQVEQRPFDWWHGVCDATSLLLEKSGCNAGEIACAALSGHSLVAVPLDANGALLQEQVPIWCDMRAEDQIASFFDNLPYETWYETTGNGDPAECYTILKLMWMREHEPDVFKKIYKIVGSKDFINYKFTGVICTDPSYASGFGVFNLLNWDYEERFFKAAGIDRDIFPDIHPSDMVIGHVTAAASLECGLCEGTPVACGAVDNTCMSLGARGLAEDVAYTSLGSSSWIAVTSRKPILDLSTRPFVFAHARKGYYTSAVSIFSAGNSFRWVRDNLLKDYGGGTDTYEVMNRMAESVPPGSNGVLFNPTLAGGSAQEASPNLKGSFMGLTLGSTREDLVRASMEGVAMALRKTLDILQSQVELKGDMLLCGGCSKSAVWRRIFADIYNMPVLKTNIDQDAASLGAAALAANSVGLWDGYDKILEIHKTEDYLIPDKETNAYYEKLLDIYGDWSTTLADLSDRMSNLTYKTL</sequence>
<reference evidence="7 8" key="1">
    <citation type="submission" date="2021-10" db="EMBL/GenBank/DDBJ databases">
        <title>Collection of gut derived symbiotic bacterial strains cultured from healthy donors.</title>
        <authorList>
            <person name="Lin H."/>
            <person name="Littmann E."/>
            <person name="Kohout C."/>
            <person name="Pamer E.G."/>
        </authorList>
    </citation>
    <scope>NUCLEOTIDE SEQUENCE [LARGE SCALE GENOMIC DNA]</scope>
    <source>
        <strain evidence="7 8">DFI.1.165</strain>
    </source>
</reference>
<evidence type="ECO:0000313" key="8">
    <source>
        <dbReference type="Proteomes" id="UP001299546"/>
    </source>
</evidence>
<dbReference type="CDD" id="cd07805">
    <property type="entry name" value="ASKHA_NBD_FGGY_CvXK-like"/>
    <property type="match status" value="1"/>
</dbReference>
<dbReference type="EMBL" id="JAJCIS010000016">
    <property type="protein sequence ID" value="MCB7388905.1"/>
    <property type="molecule type" value="Genomic_DNA"/>
</dbReference>
<dbReference type="InterPro" id="IPR018485">
    <property type="entry name" value="FGGY_C"/>
</dbReference>
<dbReference type="Pfam" id="PF00370">
    <property type="entry name" value="FGGY_N"/>
    <property type="match status" value="1"/>
</dbReference>
<keyword evidence="2 4" id="KW-0808">Transferase</keyword>
<evidence type="ECO:0000259" key="6">
    <source>
        <dbReference type="Pfam" id="PF02782"/>
    </source>
</evidence>
<gene>
    <name evidence="7" type="ORF">LIZ65_16575</name>
</gene>
<dbReference type="InterPro" id="IPR018483">
    <property type="entry name" value="Carb_kinase_FGGY_CS"/>
</dbReference>
<evidence type="ECO:0000256" key="4">
    <source>
        <dbReference type="RuleBase" id="RU003733"/>
    </source>
</evidence>
<feature type="domain" description="Carbohydrate kinase FGGY C-terminal" evidence="6">
    <location>
        <begin position="260"/>
        <end position="450"/>
    </location>
</feature>
<accession>A0ABS8DKD8</accession>
<keyword evidence="8" id="KW-1185">Reference proteome</keyword>
<evidence type="ECO:0000259" key="5">
    <source>
        <dbReference type="Pfam" id="PF00370"/>
    </source>
</evidence>
<organism evidence="7 8">
    <name type="scientific">Bariatricus massiliensis</name>
    <dbReference type="NCBI Taxonomy" id="1745713"/>
    <lineage>
        <taxon>Bacteria</taxon>
        <taxon>Bacillati</taxon>
        <taxon>Bacillota</taxon>
        <taxon>Clostridia</taxon>
        <taxon>Lachnospirales</taxon>
        <taxon>Lachnospiraceae</taxon>
        <taxon>Bariatricus</taxon>
    </lineage>
</organism>
<dbReference type="Proteomes" id="UP001299546">
    <property type="component" value="Unassembled WGS sequence"/>
</dbReference>
<comment type="similarity">
    <text evidence="1 4">Belongs to the FGGY kinase family.</text>
</comment>
<evidence type="ECO:0000256" key="3">
    <source>
        <dbReference type="ARBA" id="ARBA00022777"/>
    </source>
</evidence>
<dbReference type="GO" id="GO:0016301">
    <property type="term" value="F:kinase activity"/>
    <property type="evidence" value="ECO:0007669"/>
    <property type="project" value="UniProtKB-KW"/>
</dbReference>